<gene>
    <name evidence="4" type="ORF">AAFC00_005202</name>
</gene>
<keyword evidence="3" id="KW-1133">Transmembrane helix</keyword>
<dbReference type="InterPro" id="IPR029069">
    <property type="entry name" value="HotDog_dom_sf"/>
</dbReference>
<dbReference type="RefSeq" id="XP_069202779.1">
    <property type="nucleotide sequence ID" value="XM_069344950.1"/>
</dbReference>
<reference evidence="4 5" key="1">
    <citation type="submission" date="2024-07" db="EMBL/GenBank/DDBJ databases">
        <title>Draft sequence of the Neodothiora populina.</title>
        <authorList>
            <person name="Drown D.D."/>
            <person name="Schuette U.S."/>
            <person name="Buechlein A.B."/>
            <person name="Rusch D.R."/>
            <person name="Winton L.W."/>
            <person name="Adams G.A."/>
        </authorList>
    </citation>
    <scope>NUCLEOTIDE SEQUENCE [LARGE SCALE GENOMIC DNA]</scope>
    <source>
        <strain evidence="4 5">CPC 39397</strain>
    </source>
</reference>
<evidence type="ECO:0008006" key="6">
    <source>
        <dbReference type="Google" id="ProtNLM"/>
    </source>
</evidence>
<feature type="transmembrane region" description="Helical" evidence="3">
    <location>
        <begin position="7"/>
        <end position="26"/>
    </location>
</feature>
<organism evidence="4 5">
    <name type="scientific">Neodothiora populina</name>
    <dbReference type="NCBI Taxonomy" id="2781224"/>
    <lineage>
        <taxon>Eukaryota</taxon>
        <taxon>Fungi</taxon>
        <taxon>Dikarya</taxon>
        <taxon>Ascomycota</taxon>
        <taxon>Pezizomycotina</taxon>
        <taxon>Dothideomycetes</taxon>
        <taxon>Dothideomycetidae</taxon>
        <taxon>Dothideales</taxon>
        <taxon>Dothioraceae</taxon>
        <taxon>Neodothiora</taxon>
    </lineage>
</organism>
<dbReference type="Gene3D" id="3.10.129.10">
    <property type="entry name" value="Hotdog Thioesterase"/>
    <property type="match status" value="1"/>
</dbReference>
<dbReference type="Proteomes" id="UP001562354">
    <property type="component" value="Unassembled WGS sequence"/>
</dbReference>
<evidence type="ECO:0000256" key="2">
    <source>
        <dbReference type="SAM" id="MobiDB-lite"/>
    </source>
</evidence>
<feature type="region of interest" description="Disordered" evidence="2">
    <location>
        <begin position="270"/>
        <end position="294"/>
    </location>
</feature>
<keyword evidence="5" id="KW-1185">Reference proteome</keyword>
<protein>
    <recommendedName>
        <fullName evidence="6">Capsule polysaccharide biosynthesis protein</fullName>
    </recommendedName>
</protein>
<dbReference type="SUPFAM" id="SSF54637">
    <property type="entry name" value="Thioesterase/thiol ester dehydrase-isomerase"/>
    <property type="match status" value="1"/>
</dbReference>
<keyword evidence="3" id="KW-0472">Membrane</keyword>
<name>A0ABR3PK44_9PEZI</name>
<dbReference type="Pfam" id="PF13279">
    <property type="entry name" value="4HBT_2"/>
    <property type="match status" value="1"/>
</dbReference>
<evidence type="ECO:0000256" key="3">
    <source>
        <dbReference type="SAM" id="Phobius"/>
    </source>
</evidence>
<evidence type="ECO:0000313" key="4">
    <source>
        <dbReference type="EMBL" id="KAL1306507.1"/>
    </source>
</evidence>
<evidence type="ECO:0000313" key="5">
    <source>
        <dbReference type="Proteomes" id="UP001562354"/>
    </source>
</evidence>
<dbReference type="GeneID" id="95978901"/>
<dbReference type="InterPro" id="IPR051490">
    <property type="entry name" value="THEM6_lcsJ_thioesterase"/>
</dbReference>
<dbReference type="PANTHER" id="PTHR12475">
    <property type="match status" value="1"/>
</dbReference>
<comment type="caution">
    <text evidence="4">The sequence shown here is derived from an EMBL/GenBank/DDBJ whole genome shotgun (WGS) entry which is preliminary data.</text>
</comment>
<keyword evidence="3" id="KW-0812">Transmembrane</keyword>
<proteinExistence type="inferred from homology"/>
<feature type="compositionally biased region" description="Low complexity" evidence="2">
    <location>
        <begin position="275"/>
        <end position="288"/>
    </location>
</feature>
<sequence length="374" mass="41106">MSAAQRLPVLVSTLGVGAALVALVAVPSARETASRYLGVSAPGGTWRLLAIGFALLNVKSLPFAWHYRVFRHILYQLYLAPKPMTAPQLFKPIITSSYNAITECDYNLHKSNSTYFADLDAARAALMGALLRKSLARLNKGDMTGLPEEAKTTKGKYIIALGGIACTFRKEIKPLEQFDIWTKVLTWDEKWIYVVSHVVKKNTKQPSTFFLQPWKKGSKKTQTADAGLKEEKDWTKSVFATSIAKYVCKKGRLTIPPEVFLTRGDLLPPKPSNVPTPAATAIDTPATTGQDTPANLSSPENLAADVMEKLGQTAGADKSDDAAVYDADGMTWEEVEKVRLRGLELAKNFDSLAKLHGEFGAEEEVLGKYSDFFW</sequence>
<dbReference type="PANTHER" id="PTHR12475:SF4">
    <property type="entry name" value="PROTEIN THEM6"/>
    <property type="match status" value="1"/>
</dbReference>
<dbReference type="EMBL" id="JBFMKM010000004">
    <property type="protein sequence ID" value="KAL1306507.1"/>
    <property type="molecule type" value="Genomic_DNA"/>
</dbReference>
<accession>A0ABR3PK44</accession>
<evidence type="ECO:0000256" key="1">
    <source>
        <dbReference type="ARBA" id="ARBA00038476"/>
    </source>
</evidence>
<comment type="similarity">
    <text evidence="1">Belongs to the lcsJ thioesterase family.</text>
</comment>